<reference evidence="2 3" key="1">
    <citation type="submission" date="2017-03" db="EMBL/GenBank/DDBJ databases">
        <title>Genome analysis of strain PAMC 26577.</title>
        <authorList>
            <person name="Oh H.-M."/>
            <person name="Yang J.-A."/>
        </authorList>
    </citation>
    <scope>NUCLEOTIDE SEQUENCE [LARGE SCALE GENOMIC DNA]</scope>
    <source>
        <strain evidence="2 3">PAMC 26577</strain>
    </source>
</reference>
<gene>
    <name evidence="2" type="ORF">PAMC26577_05890</name>
</gene>
<dbReference type="InterPro" id="IPR011992">
    <property type="entry name" value="EF-hand-dom_pair"/>
</dbReference>
<name>A0A242N3L0_CABSO</name>
<dbReference type="AlphaFoldDB" id="A0A242N3L0"/>
<dbReference type="EMBL" id="NBTZ01000026">
    <property type="protein sequence ID" value="OTP78163.1"/>
    <property type="molecule type" value="Genomic_DNA"/>
</dbReference>
<accession>A0A242N3L0</accession>
<sequence length="106" mass="11527">MSVGYITEQMMKKMIAVLVLCIVSATASAQVGLPLVEPARGERATQQLQARFASANTTSDGKLTRDQAAAGMPMVAKHFDEIDTQRVGYVTLPQIEDLMKQKAMAR</sequence>
<protein>
    <submittedName>
        <fullName evidence="2">NAD-dependent aldehyde dehydrogenase</fullName>
    </submittedName>
</protein>
<evidence type="ECO:0000256" key="1">
    <source>
        <dbReference type="SAM" id="SignalP"/>
    </source>
</evidence>
<dbReference type="Proteomes" id="UP000195221">
    <property type="component" value="Unassembled WGS sequence"/>
</dbReference>
<dbReference type="SUPFAM" id="SSF47473">
    <property type="entry name" value="EF-hand"/>
    <property type="match status" value="1"/>
</dbReference>
<proteinExistence type="predicted"/>
<feature type="chain" id="PRO_5012467332" evidence="1">
    <location>
        <begin position="30"/>
        <end position="106"/>
    </location>
</feature>
<feature type="signal peptide" evidence="1">
    <location>
        <begin position="1"/>
        <end position="29"/>
    </location>
</feature>
<evidence type="ECO:0000313" key="3">
    <source>
        <dbReference type="Proteomes" id="UP000195221"/>
    </source>
</evidence>
<evidence type="ECO:0000313" key="2">
    <source>
        <dbReference type="EMBL" id="OTP78163.1"/>
    </source>
</evidence>
<organism evidence="2 3">
    <name type="scientific">Caballeronia sordidicola</name>
    <name type="common">Burkholderia sordidicola</name>
    <dbReference type="NCBI Taxonomy" id="196367"/>
    <lineage>
        <taxon>Bacteria</taxon>
        <taxon>Pseudomonadati</taxon>
        <taxon>Pseudomonadota</taxon>
        <taxon>Betaproteobacteria</taxon>
        <taxon>Burkholderiales</taxon>
        <taxon>Burkholderiaceae</taxon>
        <taxon>Caballeronia</taxon>
    </lineage>
</organism>
<keyword evidence="1" id="KW-0732">Signal</keyword>
<comment type="caution">
    <text evidence="2">The sequence shown here is derived from an EMBL/GenBank/DDBJ whole genome shotgun (WGS) entry which is preliminary data.</text>
</comment>